<keyword evidence="4" id="KW-1185">Reference proteome</keyword>
<evidence type="ECO:0000313" key="3">
    <source>
        <dbReference type="EMBL" id="KJH40129.1"/>
    </source>
</evidence>
<feature type="domain" description="7TM GPCR serpentine receptor class x (Srx)" evidence="2">
    <location>
        <begin position="8"/>
        <end position="143"/>
    </location>
</feature>
<evidence type="ECO:0000256" key="1">
    <source>
        <dbReference type="SAM" id="Phobius"/>
    </source>
</evidence>
<name>A0A0D8X917_DICVI</name>
<keyword evidence="1" id="KW-0812">Transmembrane</keyword>
<protein>
    <recommendedName>
        <fullName evidence="2">7TM GPCR serpentine receptor class x (Srx) domain-containing protein</fullName>
    </recommendedName>
</protein>
<keyword evidence="1" id="KW-1133">Transmembrane helix</keyword>
<feature type="transmembrane region" description="Helical" evidence="1">
    <location>
        <begin position="89"/>
        <end position="114"/>
    </location>
</feature>
<feature type="transmembrane region" description="Helical" evidence="1">
    <location>
        <begin position="43"/>
        <end position="68"/>
    </location>
</feature>
<dbReference type="AlphaFoldDB" id="A0A0D8X917"/>
<evidence type="ECO:0000313" key="4">
    <source>
        <dbReference type="Proteomes" id="UP000053766"/>
    </source>
</evidence>
<reference evidence="3 4" key="1">
    <citation type="submission" date="2013-11" db="EMBL/GenBank/DDBJ databases">
        <title>Draft genome of the bovine lungworm Dictyocaulus viviparus.</title>
        <authorList>
            <person name="Mitreva M."/>
        </authorList>
    </citation>
    <scope>NUCLEOTIDE SEQUENCE [LARGE SCALE GENOMIC DNA]</scope>
    <source>
        <strain evidence="3 4">HannoverDv2000</strain>
    </source>
</reference>
<dbReference type="Proteomes" id="UP000053766">
    <property type="component" value="Unassembled WGS sequence"/>
</dbReference>
<feature type="transmembrane region" description="Helical" evidence="1">
    <location>
        <begin position="126"/>
        <end position="143"/>
    </location>
</feature>
<dbReference type="Pfam" id="PF10328">
    <property type="entry name" value="7TM_GPCR_Srx"/>
    <property type="match status" value="1"/>
</dbReference>
<evidence type="ECO:0000259" key="2">
    <source>
        <dbReference type="Pfam" id="PF10328"/>
    </source>
</evidence>
<dbReference type="InterPro" id="IPR019430">
    <property type="entry name" value="7TM_GPCR_serpentine_rcpt_Srx"/>
</dbReference>
<feature type="non-terminal residue" evidence="3">
    <location>
        <position position="167"/>
    </location>
</feature>
<dbReference type="OrthoDB" id="5867176at2759"/>
<gene>
    <name evidence="3" type="ORF">DICVIV_13942</name>
</gene>
<dbReference type="PANTHER" id="PTHR23017">
    <property type="entry name" value="SERPENTINE RECEPTOR, CLASS X"/>
    <property type="match status" value="1"/>
</dbReference>
<organism evidence="3 4">
    <name type="scientific">Dictyocaulus viviparus</name>
    <name type="common">Bovine lungworm</name>
    <dbReference type="NCBI Taxonomy" id="29172"/>
    <lineage>
        <taxon>Eukaryota</taxon>
        <taxon>Metazoa</taxon>
        <taxon>Ecdysozoa</taxon>
        <taxon>Nematoda</taxon>
        <taxon>Chromadorea</taxon>
        <taxon>Rhabditida</taxon>
        <taxon>Rhabditina</taxon>
        <taxon>Rhabditomorpha</taxon>
        <taxon>Strongyloidea</taxon>
        <taxon>Metastrongylidae</taxon>
        <taxon>Dictyocaulus</taxon>
    </lineage>
</organism>
<sequence length="167" mass="19477">MICLAYGCVYFYGPCYFIFARSSLEFTFSQNTCGDFLSHYIDFWMSIVILAIAIFLDFFTLVKLRMIISQGNTFLKYGSSHRFKKDVRFIIQTACTTLLFTITIICFHTISSLFTSRFSRFCTTTFVWGVNHTLAGAIVIVFNQEIRRNIYRPFRFHTTSSPVFLQN</sequence>
<keyword evidence="1" id="KW-0472">Membrane</keyword>
<reference evidence="4" key="2">
    <citation type="journal article" date="2016" name="Sci. Rep.">
        <title>Dictyocaulus viviparus genome, variome and transcriptome elucidate lungworm biology and support future intervention.</title>
        <authorList>
            <person name="McNulty S.N."/>
            <person name="Strube C."/>
            <person name="Rosa B.A."/>
            <person name="Martin J.C."/>
            <person name="Tyagi R."/>
            <person name="Choi Y.J."/>
            <person name="Wang Q."/>
            <person name="Hallsworth Pepin K."/>
            <person name="Zhang X."/>
            <person name="Ozersky P."/>
            <person name="Wilson R.K."/>
            <person name="Sternberg P.W."/>
            <person name="Gasser R.B."/>
            <person name="Mitreva M."/>
        </authorList>
    </citation>
    <scope>NUCLEOTIDE SEQUENCE [LARGE SCALE GENOMIC DNA]</scope>
    <source>
        <strain evidence="4">HannoverDv2000</strain>
    </source>
</reference>
<accession>A0A0D8X917</accession>
<proteinExistence type="predicted"/>
<dbReference type="EMBL" id="KN717798">
    <property type="protein sequence ID" value="KJH40129.1"/>
    <property type="molecule type" value="Genomic_DNA"/>
</dbReference>
<dbReference type="PANTHER" id="PTHR23017:SF3">
    <property type="entry name" value="G-PROTEIN COUPLED RECEPTORS FAMILY 1 PROFILE DOMAIN-CONTAINING PROTEIN"/>
    <property type="match status" value="1"/>
</dbReference>